<dbReference type="InterPro" id="IPR036890">
    <property type="entry name" value="HATPase_C_sf"/>
</dbReference>
<dbReference type="Proteomes" id="UP000178583">
    <property type="component" value="Unassembled WGS sequence"/>
</dbReference>
<gene>
    <name evidence="1" type="ORF">A2215_01370</name>
</gene>
<comment type="caution">
    <text evidence="1">The sequence shown here is derived from an EMBL/GenBank/DDBJ whole genome shotgun (WGS) entry which is preliminary data.</text>
</comment>
<reference evidence="1 2" key="1">
    <citation type="journal article" date="2016" name="Nat. Commun.">
        <title>Thousands of microbial genomes shed light on interconnected biogeochemical processes in an aquifer system.</title>
        <authorList>
            <person name="Anantharaman K."/>
            <person name="Brown C.T."/>
            <person name="Hug L.A."/>
            <person name="Sharon I."/>
            <person name="Castelle C.J."/>
            <person name="Probst A.J."/>
            <person name="Thomas B.C."/>
            <person name="Singh A."/>
            <person name="Wilkins M.J."/>
            <person name="Karaoz U."/>
            <person name="Brodie E.L."/>
            <person name="Williams K.H."/>
            <person name="Hubbard S.S."/>
            <person name="Banfield J.F."/>
        </authorList>
    </citation>
    <scope>NUCLEOTIDE SEQUENCE [LARGE SCALE GENOMIC DNA]</scope>
</reference>
<sequence length="243" mass="27107">MRFLHPIQLLPMAAIIIEESLKYKMPASSNCAGYLNHFNFPNGYTQFKSVSSNYIPIYKFQGVNGTKTEMCNKSDVLKNLMKIMLRDIGSPEGAINALELVVDEIVSNVGEHSGARYGWINAQYYPKKKYLDVCILDRGKTITGKYKEVGKIFSNDRDSLKSALEGESSKPEKIRGSGLPTFVKMITKGFAGEMVVISGNAIAFASKRKNPLVQSITTRWGGTIVAFRIPNTQKPIDYTLYIE</sequence>
<dbReference type="EMBL" id="MEZY01000028">
    <property type="protein sequence ID" value="OGD63970.1"/>
    <property type="molecule type" value="Genomic_DNA"/>
</dbReference>
<evidence type="ECO:0000313" key="1">
    <source>
        <dbReference type="EMBL" id="OGD63970.1"/>
    </source>
</evidence>
<name>A0A1F5E9H9_9BACT</name>
<organism evidence="1 2">
    <name type="scientific">Candidatus Berkelbacteria bacterium RIFOXYA2_FULL_43_10</name>
    <dbReference type="NCBI Taxonomy" id="1797472"/>
    <lineage>
        <taxon>Bacteria</taxon>
        <taxon>Candidatus Berkelbacteria</taxon>
    </lineage>
</organism>
<dbReference type="AlphaFoldDB" id="A0A1F5E9H9"/>
<protein>
    <recommendedName>
        <fullName evidence="3">Histidine kinase/HSP90-like ATPase domain-containing protein</fullName>
    </recommendedName>
</protein>
<accession>A0A1F5E9H9</accession>
<evidence type="ECO:0008006" key="3">
    <source>
        <dbReference type="Google" id="ProtNLM"/>
    </source>
</evidence>
<proteinExistence type="predicted"/>
<evidence type="ECO:0000313" key="2">
    <source>
        <dbReference type="Proteomes" id="UP000178583"/>
    </source>
</evidence>
<dbReference type="Gene3D" id="3.30.565.10">
    <property type="entry name" value="Histidine kinase-like ATPase, C-terminal domain"/>
    <property type="match status" value="1"/>
</dbReference>